<sequence length="181" mass="18438">MIVVGQAMRWGWVMGLARDPVMTVRAVVGSAVALVFAGGMTGVGGVEVTPSTARPGQSVSIAAGPCGTPATAYSAAFGATMARLRRHDREMQGAARISPHAAPGTYAVTVRCVEGGPYNGTLVVGDDHPVDVPATGGGDLAMTGADHTARTFWLFGSLIAVVTMVGAGFALVRGRHAHSDH</sequence>
<comment type="caution">
    <text evidence="2">The sequence shown here is derived from an EMBL/GenBank/DDBJ whole genome shotgun (WGS) entry which is preliminary data.</text>
</comment>
<dbReference type="Proteomes" id="UP000534286">
    <property type="component" value="Unassembled WGS sequence"/>
</dbReference>
<dbReference type="EMBL" id="JACHJU010000001">
    <property type="protein sequence ID" value="MBB4939609.1"/>
    <property type="molecule type" value="Genomic_DNA"/>
</dbReference>
<organism evidence="2 3">
    <name type="scientific">Streptosporangium album</name>
    <dbReference type="NCBI Taxonomy" id="47479"/>
    <lineage>
        <taxon>Bacteria</taxon>
        <taxon>Bacillati</taxon>
        <taxon>Actinomycetota</taxon>
        <taxon>Actinomycetes</taxon>
        <taxon>Streptosporangiales</taxon>
        <taxon>Streptosporangiaceae</taxon>
        <taxon>Streptosporangium</taxon>
    </lineage>
</organism>
<evidence type="ECO:0000256" key="1">
    <source>
        <dbReference type="SAM" id="Phobius"/>
    </source>
</evidence>
<keyword evidence="1" id="KW-0472">Membrane</keyword>
<gene>
    <name evidence="2" type="ORF">FHR32_003914</name>
</gene>
<name>A0A7W7RWM6_9ACTN</name>
<keyword evidence="1" id="KW-0812">Transmembrane</keyword>
<keyword evidence="3" id="KW-1185">Reference proteome</keyword>
<proteinExistence type="predicted"/>
<evidence type="ECO:0000313" key="3">
    <source>
        <dbReference type="Proteomes" id="UP000534286"/>
    </source>
</evidence>
<reference evidence="2 3" key="1">
    <citation type="submission" date="2020-08" db="EMBL/GenBank/DDBJ databases">
        <title>Sequencing the genomes of 1000 actinobacteria strains.</title>
        <authorList>
            <person name="Klenk H.-P."/>
        </authorList>
    </citation>
    <scope>NUCLEOTIDE SEQUENCE [LARGE SCALE GENOMIC DNA]</scope>
    <source>
        <strain evidence="2 3">DSM 43023</strain>
    </source>
</reference>
<keyword evidence="1" id="KW-1133">Transmembrane helix</keyword>
<accession>A0A7W7RWM6</accession>
<dbReference type="RefSeq" id="WP_184755552.1">
    <property type="nucleotide sequence ID" value="NZ_BAABEK010000007.1"/>
</dbReference>
<feature type="transmembrane region" description="Helical" evidence="1">
    <location>
        <begin position="152"/>
        <end position="172"/>
    </location>
</feature>
<protein>
    <submittedName>
        <fullName evidence="2">Uncharacterized protein</fullName>
    </submittedName>
</protein>
<dbReference type="AlphaFoldDB" id="A0A7W7RWM6"/>
<evidence type="ECO:0000313" key="2">
    <source>
        <dbReference type="EMBL" id="MBB4939609.1"/>
    </source>
</evidence>